<gene>
    <name evidence="8 10" type="primary">rpsT</name>
    <name evidence="10" type="ORF">ENQ76_13905</name>
</gene>
<dbReference type="PANTHER" id="PTHR33398">
    <property type="entry name" value="30S RIBOSOMAL PROTEIN S20"/>
    <property type="match status" value="1"/>
</dbReference>
<accession>A0A7C2NYR5</accession>
<evidence type="ECO:0000256" key="2">
    <source>
        <dbReference type="ARBA" id="ARBA00007634"/>
    </source>
</evidence>
<evidence type="ECO:0000313" key="10">
    <source>
        <dbReference type="EMBL" id="HEN16551.1"/>
    </source>
</evidence>
<evidence type="ECO:0000256" key="1">
    <source>
        <dbReference type="ARBA" id="ARBA00003134"/>
    </source>
</evidence>
<evidence type="ECO:0000256" key="6">
    <source>
        <dbReference type="ARBA" id="ARBA00023274"/>
    </source>
</evidence>
<keyword evidence="4 8" id="KW-0694">RNA-binding</keyword>
<evidence type="ECO:0000256" key="8">
    <source>
        <dbReference type="HAMAP-Rule" id="MF_00500"/>
    </source>
</evidence>
<dbReference type="InterPro" id="IPR036510">
    <property type="entry name" value="Ribosomal_bS20_sf"/>
</dbReference>
<dbReference type="Gene3D" id="1.20.58.110">
    <property type="entry name" value="Ribosomal protein S20"/>
    <property type="match status" value="1"/>
</dbReference>
<dbReference type="EMBL" id="DSOK01000382">
    <property type="protein sequence ID" value="HEN16551.1"/>
    <property type="molecule type" value="Genomic_DNA"/>
</dbReference>
<keyword evidence="3 8" id="KW-0699">rRNA-binding</keyword>
<feature type="region of interest" description="Disordered" evidence="9">
    <location>
        <begin position="1"/>
        <end position="46"/>
    </location>
</feature>
<comment type="caution">
    <text evidence="10">The sequence shown here is derived from an EMBL/GenBank/DDBJ whole genome shotgun (WGS) entry which is preliminary data.</text>
</comment>
<reference evidence="10" key="1">
    <citation type="journal article" date="2020" name="mSystems">
        <title>Genome- and Community-Level Interaction Insights into Carbon Utilization and Element Cycling Functions of Hydrothermarchaeota in Hydrothermal Sediment.</title>
        <authorList>
            <person name="Zhou Z."/>
            <person name="Liu Y."/>
            <person name="Xu W."/>
            <person name="Pan J."/>
            <person name="Luo Z.H."/>
            <person name="Li M."/>
        </authorList>
    </citation>
    <scope>NUCLEOTIDE SEQUENCE [LARGE SCALE GENOMIC DNA]</scope>
    <source>
        <strain evidence="10">SpSt-339</strain>
    </source>
</reference>
<keyword evidence="6 8" id="KW-0687">Ribonucleoprotein</keyword>
<comment type="function">
    <text evidence="1 8">Binds directly to 16S ribosomal RNA.</text>
</comment>
<dbReference type="GO" id="GO:0005829">
    <property type="term" value="C:cytosol"/>
    <property type="evidence" value="ECO:0007669"/>
    <property type="project" value="TreeGrafter"/>
</dbReference>
<evidence type="ECO:0000256" key="4">
    <source>
        <dbReference type="ARBA" id="ARBA00022884"/>
    </source>
</evidence>
<organism evidence="10">
    <name type="scientific">Schlesneria paludicola</name>
    <dbReference type="NCBI Taxonomy" id="360056"/>
    <lineage>
        <taxon>Bacteria</taxon>
        <taxon>Pseudomonadati</taxon>
        <taxon>Planctomycetota</taxon>
        <taxon>Planctomycetia</taxon>
        <taxon>Planctomycetales</taxon>
        <taxon>Planctomycetaceae</taxon>
        <taxon>Schlesneria</taxon>
    </lineage>
</organism>
<dbReference type="GO" id="GO:0015935">
    <property type="term" value="C:small ribosomal subunit"/>
    <property type="evidence" value="ECO:0007669"/>
    <property type="project" value="TreeGrafter"/>
</dbReference>
<sequence length="92" mass="10238">MPNTESAKRAHRKAERRRVLNKSQRSALKTQIKKVRVSAGASDADKAKSELQAAIKKLDQSADKHLIHKNKASRLKSRLTKLVNKLSAPKTA</sequence>
<dbReference type="SUPFAM" id="SSF46992">
    <property type="entry name" value="Ribosomal protein S20"/>
    <property type="match status" value="1"/>
</dbReference>
<evidence type="ECO:0000256" key="7">
    <source>
        <dbReference type="ARBA" id="ARBA00035136"/>
    </source>
</evidence>
<dbReference type="HAMAP" id="MF_00500">
    <property type="entry name" value="Ribosomal_bS20"/>
    <property type="match status" value="1"/>
</dbReference>
<protein>
    <recommendedName>
        <fullName evidence="7 8">Small ribosomal subunit protein bS20</fullName>
    </recommendedName>
</protein>
<dbReference type="GO" id="GO:0070181">
    <property type="term" value="F:small ribosomal subunit rRNA binding"/>
    <property type="evidence" value="ECO:0007669"/>
    <property type="project" value="TreeGrafter"/>
</dbReference>
<evidence type="ECO:0000256" key="3">
    <source>
        <dbReference type="ARBA" id="ARBA00022730"/>
    </source>
</evidence>
<dbReference type="GO" id="GO:0003735">
    <property type="term" value="F:structural constituent of ribosome"/>
    <property type="evidence" value="ECO:0007669"/>
    <property type="project" value="InterPro"/>
</dbReference>
<dbReference type="Pfam" id="PF01649">
    <property type="entry name" value="Ribosomal_S20p"/>
    <property type="match status" value="1"/>
</dbReference>
<evidence type="ECO:0000256" key="5">
    <source>
        <dbReference type="ARBA" id="ARBA00022980"/>
    </source>
</evidence>
<keyword evidence="5 8" id="KW-0689">Ribosomal protein</keyword>
<evidence type="ECO:0000256" key="9">
    <source>
        <dbReference type="SAM" id="MobiDB-lite"/>
    </source>
</evidence>
<feature type="compositionally biased region" description="Basic residues" evidence="9">
    <location>
        <begin position="9"/>
        <end position="20"/>
    </location>
</feature>
<dbReference type="GO" id="GO:0006412">
    <property type="term" value="P:translation"/>
    <property type="evidence" value="ECO:0007669"/>
    <property type="project" value="UniProtKB-UniRule"/>
</dbReference>
<proteinExistence type="inferred from homology"/>
<comment type="similarity">
    <text evidence="2 8">Belongs to the bacterial ribosomal protein bS20 family.</text>
</comment>
<dbReference type="PANTHER" id="PTHR33398:SF1">
    <property type="entry name" value="SMALL RIBOSOMAL SUBUNIT PROTEIN BS20C"/>
    <property type="match status" value="1"/>
</dbReference>
<dbReference type="AlphaFoldDB" id="A0A7C2NYR5"/>
<name>A0A7C2NYR5_9PLAN</name>
<dbReference type="InterPro" id="IPR002583">
    <property type="entry name" value="Ribosomal_bS20"/>
</dbReference>
<dbReference type="NCBIfam" id="TIGR00029">
    <property type="entry name" value="S20"/>
    <property type="match status" value="1"/>
</dbReference>